<dbReference type="Gene3D" id="1.10.45.10">
    <property type="entry name" value="Vanillyl-alcohol Oxidase, Chain A, domain 4"/>
    <property type="match status" value="1"/>
</dbReference>
<evidence type="ECO:0000256" key="1">
    <source>
        <dbReference type="ARBA" id="ARBA00001974"/>
    </source>
</evidence>
<dbReference type="GO" id="GO:0016491">
    <property type="term" value="F:oxidoreductase activity"/>
    <property type="evidence" value="ECO:0007669"/>
    <property type="project" value="UniProtKB-KW"/>
</dbReference>
<dbReference type="FunFam" id="3.30.465.10:FF:000036">
    <property type="entry name" value="Putative FAD-linked oxidoreductase"/>
    <property type="match status" value="1"/>
</dbReference>
<gene>
    <name evidence="7" type="ORF">FDO65_07380</name>
</gene>
<evidence type="ECO:0000313" key="8">
    <source>
        <dbReference type="Proteomes" id="UP000306985"/>
    </source>
</evidence>
<evidence type="ECO:0000256" key="5">
    <source>
        <dbReference type="ARBA" id="ARBA00023002"/>
    </source>
</evidence>
<dbReference type="SUPFAM" id="SSF56176">
    <property type="entry name" value="FAD-binding/transporter-associated domain-like"/>
    <property type="match status" value="1"/>
</dbReference>
<accession>A0A4U6QLH2</accession>
<dbReference type="InterPro" id="IPR016169">
    <property type="entry name" value="FAD-bd_PCMH_sub2"/>
</dbReference>
<dbReference type="InterPro" id="IPR051914">
    <property type="entry name" value="FAD-linked_OxidoTrans_Type4"/>
</dbReference>
<name>A0A4U6QLH2_9ACTN</name>
<dbReference type="Pfam" id="PF01565">
    <property type="entry name" value="FAD_binding_4"/>
    <property type="match status" value="1"/>
</dbReference>
<evidence type="ECO:0000256" key="2">
    <source>
        <dbReference type="ARBA" id="ARBA00008000"/>
    </source>
</evidence>
<dbReference type="GO" id="GO:0071949">
    <property type="term" value="F:FAD binding"/>
    <property type="evidence" value="ECO:0007669"/>
    <property type="project" value="InterPro"/>
</dbReference>
<feature type="domain" description="FAD-binding PCMH-type" evidence="6">
    <location>
        <begin position="54"/>
        <end position="232"/>
    </location>
</feature>
<evidence type="ECO:0000313" key="7">
    <source>
        <dbReference type="EMBL" id="TKV61400.1"/>
    </source>
</evidence>
<dbReference type="PROSITE" id="PS51387">
    <property type="entry name" value="FAD_PCMH"/>
    <property type="match status" value="1"/>
</dbReference>
<keyword evidence="3" id="KW-0285">Flavoprotein</keyword>
<keyword evidence="5" id="KW-0560">Oxidoreductase</keyword>
<dbReference type="Proteomes" id="UP000306985">
    <property type="component" value="Unassembled WGS sequence"/>
</dbReference>
<dbReference type="InterPro" id="IPR006094">
    <property type="entry name" value="Oxid_FAD_bind_N"/>
</dbReference>
<sequence length="472" mass="48909">MTETVTADLRPAAPTAPERRAAVAELAASLPEGMVVTDPDILAGYRQDRAQDPDAGTSLALVRPTTTEQVQTVVRWCAAHGVPIVPRGAGTSLSGGSTAVDGAITLSTEKMRALTIDSATRTAVVQPGLFNAEVKAAAAEQGLWYPPDPSSFQICSIGGNVATNAGGLCCVKYGVTTDYVLGLQVVMADGRALRLGGKQLKDSAGLPLVKMFVGSEGTLGIITEITLRLLPPQAPACTVVGSFASVHQASEAVLAITAQIRPAMLEFMDSVAINAVEDQLRMGLDRSAGALLVAQSDAAGPAGAAEIALIEAAFTEHGATEVYATSDPEEGEQFVVARRMAIPSVEKKGSLLLEDVGVPLPQLPALIDGIAEISRTNDVVVSVIAHAGDGNTHPLLVFDPTDPTEHDRAQLAFGQIMDLAIALGGTITGEHGVGRLKKGWLPDQVGADVMELTATIKRALDPQGLFNPGVIL</sequence>
<dbReference type="PANTHER" id="PTHR42934">
    <property type="entry name" value="GLYCOLATE OXIDASE SUBUNIT GLCD"/>
    <property type="match status" value="1"/>
</dbReference>
<comment type="similarity">
    <text evidence="2">Belongs to the FAD-binding oxidoreductase/transferase type 4 family.</text>
</comment>
<organism evidence="7 8">
    <name type="scientific">Nakamurella flava</name>
    <dbReference type="NCBI Taxonomy" id="2576308"/>
    <lineage>
        <taxon>Bacteria</taxon>
        <taxon>Bacillati</taxon>
        <taxon>Actinomycetota</taxon>
        <taxon>Actinomycetes</taxon>
        <taxon>Nakamurellales</taxon>
        <taxon>Nakamurellaceae</taxon>
        <taxon>Nakamurella</taxon>
    </lineage>
</organism>
<evidence type="ECO:0000256" key="4">
    <source>
        <dbReference type="ARBA" id="ARBA00022827"/>
    </source>
</evidence>
<dbReference type="Gene3D" id="3.30.70.2740">
    <property type="match status" value="1"/>
</dbReference>
<protein>
    <submittedName>
        <fullName evidence="7">FAD-binding protein</fullName>
    </submittedName>
</protein>
<dbReference type="InterPro" id="IPR036318">
    <property type="entry name" value="FAD-bd_PCMH-like_sf"/>
</dbReference>
<reference evidence="7 8" key="1">
    <citation type="submission" date="2019-05" db="EMBL/GenBank/DDBJ databases">
        <title>Nakamurella sp. N5BH11, whole genome shotgun sequence.</title>
        <authorList>
            <person name="Tuo L."/>
        </authorList>
    </citation>
    <scope>NUCLEOTIDE SEQUENCE [LARGE SCALE GENOMIC DNA]</scope>
    <source>
        <strain evidence="7 8">N5BH11</strain>
    </source>
</reference>
<dbReference type="SUPFAM" id="SSF55103">
    <property type="entry name" value="FAD-linked oxidases, C-terminal domain"/>
    <property type="match status" value="1"/>
</dbReference>
<dbReference type="Gene3D" id="3.30.465.10">
    <property type="match status" value="1"/>
</dbReference>
<evidence type="ECO:0000256" key="3">
    <source>
        <dbReference type="ARBA" id="ARBA00022630"/>
    </source>
</evidence>
<dbReference type="Pfam" id="PF02913">
    <property type="entry name" value="FAD-oxidase_C"/>
    <property type="match status" value="1"/>
</dbReference>
<dbReference type="OrthoDB" id="9811557at2"/>
<dbReference type="PANTHER" id="PTHR42934:SF2">
    <property type="entry name" value="GLYCOLATE OXIDASE SUBUNIT GLCD"/>
    <property type="match status" value="1"/>
</dbReference>
<comment type="cofactor">
    <cofactor evidence="1">
        <name>FAD</name>
        <dbReference type="ChEBI" id="CHEBI:57692"/>
    </cofactor>
</comment>
<dbReference type="AlphaFoldDB" id="A0A4U6QLH2"/>
<dbReference type="InterPro" id="IPR016171">
    <property type="entry name" value="Vanillyl_alc_oxidase_C-sub2"/>
</dbReference>
<dbReference type="InterPro" id="IPR016164">
    <property type="entry name" value="FAD-linked_Oxase-like_C"/>
</dbReference>
<dbReference type="EMBL" id="SZZH01000001">
    <property type="protein sequence ID" value="TKV61400.1"/>
    <property type="molecule type" value="Genomic_DNA"/>
</dbReference>
<keyword evidence="4" id="KW-0274">FAD</keyword>
<dbReference type="InterPro" id="IPR004113">
    <property type="entry name" value="FAD-bd_oxidored_4_C"/>
</dbReference>
<comment type="caution">
    <text evidence="7">The sequence shown here is derived from an EMBL/GenBank/DDBJ whole genome shotgun (WGS) entry which is preliminary data.</text>
</comment>
<evidence type="ECO:0000259" key="6">
    <source>
        <dbReference type="PROSITE" id="PS51387"/>
    </source>
</evidence>
<proteinExistence type="inferred from homology"/>
<dbReference type="FunFam" id="3.30.70.2740:FF:000001">
    <property type="entry name" value="D-lactate dehydrogenase mitochondrial"/>
    <property type="match status" value="1"/>
</dbReference>
<keyword evidence="8" id="KW-1185">Reference proteome</keyword>
<dbReference type="InterPro" id="IPR016166">
    <property type="entry name" value="FAD-bd_PCMH"/>
</dbReference>